<protein>
    <submittedName>
        <fullName evidence="2">Uncharacterized protein</fullName>
    </submittedName>
</protein>
<reference evidence="2" key="1">
    <citation type="submission" date="2022-11" db="UniProtKB">
        <authorList>
            <consortium name="WormBaseParasite"/>
        </authorList>
    </citation>
    <scope>IDENTIFICATION</scope>
</reference>
<dbReference type="AlphaFoldDB" id="A0A914H5K8"/>
<evidence type="ECO:0000313" key="1">
    <source>
        <dbReference type="Proteomes" id="UP000887572"/>
    </source>
</evidence>
<name>A0A914H5K8_GLORO</name>
<dbReference type="Proteomes" id="UP000887572">
    <property type="component" value="Unplaced"/>
</dbReference>
<organism evidence="1 2">
    <name type="scientific">Globodera rostochiensis</name>
    <name type="common">Golden nematode worm</name>
    <name type="synonym">Heterodera rostochiensis</name>
    <dbReference type="NCBI Taxonomy" id="31243"/>
    <lineage>
        <taxon>Eukaryota</taxon>
        <taxon>Metazoa</taxon>
        <taxon>Ecdysozoa</taxon>
        <taxon>Nematoda</taxon>
        <taxon>Chromadorea</taxon>
        <taxon>Rhabditida</taxon>
        <taxon>Tylenchina</taxon>
        <taxon>Tylenchomorpha</taxon>
        <taxon>Tylenchoidea</taxon>
        <taxon>Heteroderidae</taxon>
        <taxon>Heteroderinae</taxon>
        <taxon>Globodera</taxon>
    </lineage>
</organism>
<accession>A0A914H5K8</accession>
<keyword evidence="1" id="KW-1185">Reference proteome</keyword>
<sequence>MDGASNSNYGNKSKSIAVDGEQKYVLFKGFVQIGNRHATENEVVMEIFCVEKGFTGGIFTDSYGKFEVVMHASDVKALEKCNENELNIGFYRKNPNQIGNFVKDGVINPLDAKAKKQEREEEKKNNINESLNKQITKQDDENIFEICFNPNYAAINETKVLLDVKERYRTYSTNNYFFNSTEDSAKPETSSSEILVKKICKKVTTFFGKKEKKQNHF</sequence>
<dbReference type="WBParaSite" id="Gr19_v10_g14035.t1">
    <property type="protein sequence ID" value="Gr19_v10_g14035.t1"/>
    <property type="gene ID" value="Gr19_v10_g14035"/>
</dbReference>
<evidence type="ECO:0000313" key="2">
    <source>
        <dbReference type="WBParaSite" id="Gr19_v10_g14035.t1"/>
    </source>
</evidence>
<proteinExistence type="predicted"/>